<dbReference type="Proteomes" id="UP000749311">
    <property type="component" value="Unassembled WGS sequence"/>
</dbReference>
<sequence length="88" mass="9379">MGCRKVVPAAALVRFVCRGTELVPDPSRVAPGRGAWLHPDPACIDLARRRGGFARSLHRKVDDAVLGEFASAVVSGDWPGWSMGLPKG</sequence>
<dbReference type="Gene3D" id="3.30.1230.10">
    <property type="entry name" value="YlxR-like"/>
    <property type="match status" value="1"/>
</dbReference>
<dbReference type="PANTHER" id="PTHR34215">
    <property type="entry name" value="BLL0784 PROTEIN"/>
    <property type="match status" value="1"/>
</dbReference>
<keyword evidence="3" id="KW-1185">Reference proteome</keyword>
<feature type="domain" description="YlxR" evidence="1">
    <location>
        <begin position="1"/>
        <end position="66"/>
    </location>
</feature>
<protein>
    <recommendedName>
        <fullName evidence="1">YlxR domain-containing protein</fullName>
    </recommendedName>
</protein>
<dbReference type="SUPFAM" id="SSF64376">
    <property type="entry name" value="YlxR-like"/>
    <property type="match status" value="1"/>
</dbReference>
<comment type="caution">
    <text evidence="2">The sequence shown here is derived from an EMBL/GenBank/DDBJ whole genome shotgun (WGS) entry which is preliminary data.</text>
</comment>
<gene>
    <name evidence="2" type="ORF">FB473_002062</name>
</gene>
<dbReference type="Pfam" id="PF04296">
    <property type="entry name" value="YlxR"/>
    <property type="match status" value="1"/>
</dbReference>
<accession>A0ABX0SGA0</accession>
<evidence type="ECO:0000313" key="2">
    <source>
        <dbReference type="EMBL" id="NIH57417.1"/>
    </source>
</evidence>
<organism evidence="2 3">
    <name type="scientific">Brooklawnia cerclae</name>
    <dbReference type="NCBI Taxonomy" id="349934"/>
    <lineage>
        <taxon>Bacteria</taxon>
        <taxon>Bacillati</taxon>
        <taxon>Actinomycetota</taxon>
        <taxon>Actinomycetes</taxon>
        <taxon>Propionibacteriales</taxon>
        <taxon>Propionibacteriaceae</taxon>
        <taxon>Brooklawnia</taxon>
    </lineage>
</organism>
<dbReference type="InterPro" id="IPR007393">
    <property type="entry name" value="YlxR_dom"/>
</dbReference>
<dbReference type="PANTHER" id="PTHR34215:SF1">
    <property type="entry name" value="YLXR DOMAIN-CONTAINING PROTEIN"/>
    <property type="match status" value="1"/>
</dbReference>
<name>A0ABX0SGA0_9ACTN</name>
<evidence type="ECO:0000259" key="1">
    <source>
        <dbReference type="Pfam" id="PF04296"/>
    </source>
</evidence>
<dbReference type="InterPro" id="IPR037465">
    <property type="entry name" value="YlxR"/>
</dbReference>
<proteinExistence type="predicted"/>
<reference evidence="2 3" key="1">
    <citation type="submission" date="2020-02" db="EMBL/GenBank/DDBJ databases">
        <title>Sequencing the genomes of 1000 actinobacteria strains.</title>
        <authorList>
            <person name="Klenk H.-P."/>
        </authorList>
    </citation>
    <scope>NUCLEOTIDE SEQUENCE [LARGE SCALE GENOMIC DNA]</scope>
    <source>
        <strain evidence="2 3">DSM 19609</strain>
    </source>
</reference>
<dbReference type="InterPro" id="IPR035931">
    <property type="entry name" value="YlxR-like_sf"/>
</dbReference>
<dbReference type="EMBL" id="JAAMOZ010000001">
    <property type="protein sequence ID" value="NIH57417.1"/>
    <property type="molecule type" value="Genomic_DNA"/>
</dbReference>
<dbReference type="RefSeq" id="WP_341770091.1">
    <property type="nucleotide sequence ID" value="NZ_BAAAOO010000016.1"/>
</dbReference>
<evidence type="ECO:0000313" key="3">
    <source>
        <dbReference type="Proteomes" id="UP000749311"/>
    </source>
</evidence>